<reference evidence="2" key="1">
    <citation type="submission" date="2017-03" db="EMBL/GenBank/DDBJ databases">
        <title>Novel pathways for hydrocarbon cycling and metabolic interdependencies in hydrothermal sediment communities.</title>
        <authorList>
            <person name="Dombrowski N."/>
            <person name="Seitz K."/>
            <person name="Teske A."/>
            <person name="Baker B."/>
        </authorList>
    </citation>
    <scope>NUCLEOTIDE SEQUENCE [LARGE SCALE GENOMIC DNA]</scope>
</reference>
<protein>
    <recommendedName>
        <fullName evidence="3">NAD(P)-binding domain-containing protein</fullName>
    </recommendedName>
</protein>
<proteinExistence type="predicted"/>
<name>A0A1W9S481_9BACT</name>
<gene>
    <name evidence="1" type="ORF">B6D57_00850</name>
</gene>
<dbReference type="Gene3D" id="3.40.50.720">
    <property type="entry name" value="NAD(P)-binding Rossmann-like Domain"/>
    <property type="match status" value="1"/>
</dbReference>
<evidence type="ECO:0008006" key="3">
    <source>
        <dbReference type="Google" id="ProtNLM"/>
    </source>
</evidence>
<evidence type="ECO:0000313" key="1">
    <source>
        <dbReference type="EMBL" id="OQX91120.1"/>
    </source>
</evidence>
<dbReference type="AlphaFoldDB" id="A0A1W9S481"/>
<accession>A0A1W9S481</accession>
<dbReference type="InterPro" id="IPR036291">
    <property type="entry name" value="NAD(P)-bd_dom_sf"/>
</dbReference>
<evidence type="ECO:0000313" key="2">
    <source>
        <dbReference type="Proteomes" id="UP000192611"/>
    </source>
</evidence>
<comment type="caution">
    <text evidence="1">The sequence shown here is derived from an EMBL/GenBank/DDBJ whole genome shotgun (WGS) entry which is preliminary data.</text>
</comment>
<dbReference type="Proteomes" id="UP000192611">
    <property type="component" value="Unassembled WGS sequence"/>
</dbReference>
<dbReference type="EMBL" id="NATQ01000011">
    <property type="protein sequence ID" value="OQX91120.1"/>
    <property type="molecule type" value="Genomic_DNA"/>
</dbReference>
<sequence length="294" mass="33290">MGNLLLIVDKHSVLSRGIRTKLRDIGYDASMVNIDEATIYTVEGEDDLSESSIFELVDSYDFERAILIPSILSSEVEASGLNIDAVGRVVYTIRKAGVKRLYLLSSIWAVPDAKRGRHRDLWLMEEAIRHRCMEVGIIRVPLVYGLEGDMVSCLLNESVSRVVMIVPVSREAPMLFIGDLVNIICSWMGLKSSVNRAIYLLPLKKTTFKDIARNARISAERRGMLIASGGLLYKLLSGIFRIRYRKGFLRVRDDFFRFVNVANDGFGDDFSYNFTDVVEWVDMTAEKKRVKSSD</sequence>
<organism evidence="1 2">
    <name type="scientific">Candidatus Coatesbacteria bacterium 4484_99</name>
    <dbReference type="NCBI Taxonomy" id="1970774"/>
    <lineage>
        <taxon>Bacteria</taxon>
        <taxon>Candidatus Coatesiibacteriota</taxon>
    </lineage>
</organism>
<dbReference type="SUPFAM" id="SSF51735">
    <property type="entry name" value="NAD(P)-binding Rossmann-fold domains"/>
    <property type="match status" value="1"/>
</dbReference>